<sequence>MPKENNTHQVDPMDKWVSIEQAANYLGVSVVTVRSWLREKRGIPAVKIGKQWKFRLSDLEKWVTSGGSQFDSDKEKES</sequence>
<dbReference type="InterPro" id="IPR009061">
    <property type="entry name" value="DNA-bd_dom_put_sf"/>
</dbReference>
<dbReference type="GO" id="GO:0003677">
    <property type="term" value="F:DNA binding"/>
    <property type="evidence" value="ECO:0007669"/>
    <property type="project" value="InterPro"/>
</dbReference>
<accession>A0A943I1I3</accession>
<gene>
    <name evidence="2" type="ORF">KHX13_06435</name>
</gene>
<organism evidence="2 3">
    <name type="scientific">Acidaminococcus intestini</name>
    <dbReference type="NCBI Taxonomy" id="187327"/>
    <lineage>
        <taxon>Bacteria</taxon>
        <taxon>Bacillati</taxon>
        <taxon>Bacillota</taxon>
        <taxon>Negativicutes</taxon>
        <taxon>Acidaminococcales</taxon>
        <taxon>Acidaminococcaceae</taxon>
        <taxon>Acidaminococcus</taxon>
    </lineage>
</organism>
<comment type="caution">
    <text evidence="2">The sequence shown here is derived from an EMBL/GenBank/DDBJ whole genome shotgun (WGS) entry which is preliminary data.</text>
</comment>
<feature type="domain" description="Helix-turn-helix" evidence="1">
    <location>
        <begin position="16"/>
        <end position="65"/>
    </location>
</feature>
<dbReference type="InterPro" id="IPR041657">
    <property type="entry name" value="HTH_17"/>
</dbReference>
<name>A0A943I1I3_9FIRM</name>
<proteinExistence type="predicted"/>
<dbReference type="Pfam" id="PF12728">
    <property type="entry name" value="HTH_17"/>
    <property type="match status" value="1"/>
</dbReference>
<dbReference type="Gene3D" id="1.10.10.10">
    <property type="entry name" value="Winged helix-like DNA-binding domain superfamily/Winged helix DNA-binding domain"/>
    <property type="match status" value="1"/>
</dbReference>
<dbReference type="InterPro" id="IPR010093">
    <property type="entry name" value="SinI_DNA-bd"/>
</dbReference>
<evidence type="ECO:0000313" key="3">
    <source>
        <dbReference type="Proteomes" id="UP000754226"/>
    </source>
</evidence>
<dbReference type="AlphaFoldDB" id="A0A943I1I3"/>
<dbReference type="InterPro" id="IPR036388">
    <property type="entry name" value="WH-like_DNA-bd_sf"/>
</dbReference>
<dbReference type="NCBIfam" id="TIGR01764">
    <property type="entry name" value="excise"/>
    <property type="match status" value="1"/>
</dbReference>
<evidence type="ECO:0000313" key="2">
    <source>
        <dbReference type="EMBL" id="MBS5519950.1"/>
    </source>
</evidence>
<dbReference type="SUPFAM" id="SSF46955">
    <property type="entry name" value="Putative DNA-binding domain"/>
    <property type="match status" value="1"/>
</dbReference>
<dbReference type="Proteomes" id="UP000754226">
    <property type="component" value="Unassembled WGS sequence"/>
</dbReference>
<evidence type="ECO:0000259" key="1">
    <source>
        <dbReference type="Pfam" id="PF12728"/>
    </source>
</evidence>
<dbReference type="EMBL" id="JAGZCZ010000006">
    <property type="protein sequence ID" value="MBS5519950.1"/>
    <property type="molecule type" value="Genomic_DNA"/>
</dbReference>
<reference evidence="2" key="1">
    <citation type="submission" date="2021-02" db="EMBL/GenBank/DDBJ databases">
        <title>Infant gut strain persistence is associated with maternal origin, phylogeny, and functional potential including surface adhesion and iron acquisition.</title>
        <authorList>
            <person name="Lou Y.C."/>
        </authorList>
    </citation>
    <scope>NUCLEOTIDE SEQUENCE</scope>
    <source>
        <strain evidence="2">L3_106_000M1_dasL3_106_000M1_concoct_15</strain>
    </source>
</reference>
<protein>
    <submittedName>
        <fullName evidence="2">Helix-turn-helix domain-containing protein</fullName>
    </submittedName>
</protein>